<dbReference type="InterPro" id="IPR023013">
    <property type="entry name" value="AGPR_AS"/>
</dbReference>
<dbReference type="Pfam" id="PF22698">
    <property type="entry name" value="Semialdhyde_dhC_1"/>
    <property type="match status" value="1"/>
</dbReference>
<dbReference type="GO" id="GO:0005737">
    <property type="term" value="C:cytoplasm"/>
    <property type="evidence" value="ECO:0007669"/>
    <property type="project" value="UniProtKB-SubCell"/>
</dbReference>
<evidence type="ECO:0000256" key="3">
    <source>
        <dbReference type="ARBA" id="ARBA00022605"/>
    </source>
</evidence>
<dbReference type="NCBIfam" id="TIGR01850">
    <property type="entry name" value="argC"/>
    <property type="match status" value="1"/>
</dbReference>
<keyword evidence="4 7" id="KW-0521">NADP</keyword>
<dbReference type="HAMAP" id="MF_00150">
    <property type="entry name" value="ArgC_type1"/>
    <property type="match status" value="1"/>
</dbReference>
<evidence type="ECO:0000259" key="9">
    <source>
        <dbReference type="SMART" id="SM00859"/>
    </source>
</evidence>
<evidence type="ECO:0000256" key="1">
    <source>
        <dbReference type="ARBA" id="ARBA00004862"/>
    </source>
</evidence>
<keyword evidence="7" id="KW-0963">Cytoplasm</keyword>
<dbReference type="PANTHER" id="PTHR32338">
    <property type="entry name" value="N-ACETYL-GAMMA-GLUTAMYL-PHOSPHATE REDUCTASE, CHLOROPLASTIC-RELATED-RELATED"/>
    <property type="match status" value="1"/>
</dbReference>
<dbReference type="UniPathway" id="UPA00068">
    <property type="reaction ID" value="UER00108"/>
</dbReference>
<accession>A0A117J485</accession>
<comment type="catalytic activity">
    <reaction evidence="6 7">
        <text>N-acetyl-L-glutamate 5-semialdehyde + phosphate + NADP(+) = N-acetyl-L-glutamyl 5-phosphate + NADPH + H(+)</text>
        <dbReference type="Rhea" id="RHEA:21588"/>
        <dbReference type="ChEBI" id="CHEBI:15378"/>
        <dbReference type="ChEBI" id="CHEBI:29123"/>
        <dbReference type="ChEBI" id="CHEBI:43474"/>
        <dbReference type="ChEBI" id="CHEBI:57783"/>
        <dbReference type="ChEBI" id="CHEBI:57936"/>
        <dbReference type="ChEBI" id="CHEBI:58349"/>
        <dbReference type="EC" id="1.2.1.38"/>
    </reaction>
</comment>
<evidence type="ECO:0000256" key="5">
    <source>
        <dbReference type="ARBA" id="ARBA00023002"/>
    </source>
</evidence>
<comment type="function">
    <text evidence="7">Catalyzes the NADPH-dependent reduction of N-acetyl-5-glutamyl phosphate to yield N-acetyl-L-glutamate 5-semialdehyde.</text>
</comment>
<evidence type="ECO:0000256" key="7">
    <source>
        <dbReference type="HAMAP-Rule" id="MF_00150"/>
    </source>
</evidence>
<dbReference type="SUPFAM" id="SSF51735">
    <property type="entry name" value="NAD(P)-binding Rossmann-fold domains"/>
    <property type="match status" value="1"/>
</dbReference>
<evidence type="ECO:0000313" key="10">
    <source>
        <dbReference type="EMBL" id="KUH57973.1"/>
    </source>
</evidence>
<organism evidence="10 11">
    <name type="scientific">Tractidigestivibacter scatoligenes</name>
    <name type="common">Olsenella scatoligenes</name>
    <dbReference type="NCBI Taxonomy" id="1299998"/>
    <lineage>
        <taxon>Bacteria</taxon>
        <taxon>Bacillati</taxon>
        <taxon>Actinomycetota</taxon>
        <taxon>Coriobacteriia</taxon>
        <taxon>Coriobacteriales</taxon>
        <taxon>Atopobiaceae</taxon>
        <taxon>Tractidigestivibacter</taxon>
    </lineage>
</organism>
<protein>
    <recommendedName>
        <fullName evidence="7">N-acetyl-gamma-glutamyl-phosphate reductase</fullName>
        <shortName evidence="7">AGPR</shortName>
        <ecNumber evidence="7">1.2.1.38</ecNumber>
    </recommendedName>
    <alternativeName>
        <fullName evidence="7">N-acetyl-glutamate semialdehyde dehydrogenase</fullName>
        <shortName evidence="7">NAGSA dehydrogenase</shortName>
    </alternativeName>
</protein>
<dbReference type="Gene3D" id="3.30.360.10">
    <property type="entry name" value="Dihydrodipicolinate Reductase, domain 2"/>
    <property type="match status" value="1"/>
</dbReference>
<name>A0A117J485_TRASO</name>
<feature type="active site" evidence="7 8">
    <location>
        <position position="161"/>
    </location>
</feature>
<proteinExistence type="inferred from homology"/>
<dbReference type="EC" id="1.2.1.38" evidence="7"/>
<keyword evidence="2 7" id="KW-0055">Arginine biosynthesis</keyword>
<feature type="domain" description="Semialdehyde dehydrogenase NAD-binding" evidence="9">
    <location>
        <begin position="5"/>
        <end position="144"/>
    </location>
</feature>
<dbReference type="SMART" id="SM00859">
    <property type="entry name" value="Semialdhyde_dh"/>
    <property type="match status" value="1"/>
</dbReference>
<sequence length="358" mass="37360">MEQIRACVVGATGFAGVEVCRIVLGHPDLELTMATDRKAAGTRLADVYPAFEGACDLVLSLPEPEAIAQNADVAFLAVPHTASLAITPQLLALGVTVIDLSADYRLHDAAVYEQWYGTPHTSPELLGQTVYGLPELNRAGLLALGERHEKGEAVLVAVPGCYPTATALAAIPALEAGLATGDLVISDAISGVSGAGRTPNARTHFCHANESVEAYGVAHHRHTPEIEQTLTQVAGREMNVVFTPHLAPLTRGLLATVYMTAADGVTANDVQDAYERRYANEALVSTLPAGHMPQTSSVAATARAQVGVALDDRRRRVIIASCAIDNLGKGAAAQAMQCANLVLGLPETQGIGATAPLI</sequence>
<dbReference type="GO" id="GO:0006526">
    <property type="term" value="P:L-arginine biosynthetic process"/>
    <property type="evidence" value="ECO:0007669"/>
    <property type="project" value="UniProtKB-UniRule"/>
</dbReference>
<comment type="caution">
    <text evidence="10">The sequence shown here is derived from an EMBL/GenBank/DDBJ whole genome shotgun (WGS) entry which is preliminary data.</text>
</comment>
<dbReference type="CDD" id="cd23934">
    <property type="entry name" value="AGPR_1_C"/>
    <property type="match status" value="1"/>
</dbReference>
<keyword evidence="11" id="KW-1185">Reference proteome</keyword>
<dbReference type="PROSITE" id="PS01224">
    <property type="entry name" value="ARGC"/>
    <property type="match status" value="1"/>
</dbReference>
<dbReference type="GO" id="GO:0003942">
    <property type="term" value="F:N-acetyl-gamma-glutamyl-phosphate reductase activity"/>
    <property type="evidence" value="ECO:0007669"/>
    <property type="project" value="UniProtKB-UniRule"/>
</dbReference>
<dbReference type="CDD" id="cd17895">
    <property type="entry name" value="AGPR_1_N"/>
    <property type="match status" value="1"/>
</dbReference>
<dbReference type="Pfam" id="PF01118">
    <property type="entry name" value="Semialdhyde_dh"/>
    <property type="match status" value="1"/>
</dbReference>
<dbReference type="FunFam" id="3.30.360.10:FF:000014">
    <property type="entry name" value="N-acetyl-gamma-glutamyl-phosphate reductase"/>
    <property type="match status" value="1"/>
</dbReference>
<dbReference type="Proteomes" id="UP000054078">
    <property type="component" value="Unassembled WGS sequence"/>
</dbReference>
<dbReference type="InterPro" id="IPR050085">
    <property type="entry name" value="AGPR"/>
</dbReference>
<evidence type="ECO:0000256" key="4">
    <source>
        <dbReference type="ARBA" id="ARBA00022857"/>
    </source>
</evidence>
<dbReference type="InterPro" id="IPR000534">
    <property type="entry name" value="Semialdehyde_DH_NAD-bd"/>
</dbReference>
<dbReference type="GO" id="GO:0051287">
    <property type="term" value="F:NAD binding"/>
    <property type="evidence" value="ECO:0007669"/>
    <property type="project" value="InterPro"/>
</dbReference>
<comment type="similarity">
    <text evidence="7">Belongs to the NAGSA dehydrogenase family. Type 1 subfamily.</text>
</comment>
<comment type="subcellular location">
    <subcellularLocation>
        <location evidence="7">Cytoplasm</location>
    </subcellularLocation>
</comment>
<evidence type="ECO:0000313" key="11">
    <source>
        <dbReference type="Proteomes" id="UP000054078"/>
    </source>
</evidence>
<evidence type="ECO:0000256" key="6">
    <source>
        <dbReference type="ARBA" id="ARBA00050557"/>
    </source>
</evidence>
<dbReference type="PANTHER" id="PTHR32338:SF10">
    <property type="entry name" value="N-ACETYL-GAMMA-GLUTAMYL-PHOSPHATE REDUCTASE, CHLOROPLASTIC-RELATED"/>
    <property type="match status" value="1"/>
</dbReference>
<evidence type="ECO:0000256" key="8">
    <source>
        <dbReference type="PROSITE-ProRule" id="PRU10010"/>
    </source>
</evidence>
<evidence type="ECO:0000256" key="2">
    <source>
        <dbReference type="ARBA" id="ARBA00022571"/>
    </source>
</evidence>
<dbReference type="InterPro" id="IPR000706">
    <property type="entry name" value="AGPR_type-1"/>
</dbReference>
<dbReference type="InterPro" id="IPR036291">
    <property type="entry name" value="NAD(P)-bd_dom_sf"/>
</dbReference>
<dbReference type="OrthoDB" id="9801289at2"/>
<dbReference type="SUPFAM" id="SSF55347">
    <property type="entry name" value="Glyceraldehyde-3-phosphate dehydrogenase-like, C-terminal domain"/>
    <property type="match status" value="1"/>
</dbReference>
<dbReference type="EMBL" id="LOJF01000011">
    <property type="protein sequence ID" value="KUH57973.1"/>
    <property type="molecule type" value="Genomic_DNA"/>
</dbReference>
<gene>
    <name evidence="7" type="primary">argC</name>
    <name evidence="10" type="ORF">AUL39_09890</name>
</gene>
<dbReference type="InterPro" id="IPR058924">
    <property type="entry name" value="AGPR_dimerisation_dom"/>
</dbReference>
<keyword evidence="5 7" id="KW-0560">Oxidoreductase</keyword>
<dbReference type="STRING" id="1299998.AUL39_09890"/>
<reference evidence="10 11" key="1">
    <citation type="submission" date="2015-12" db="EMBL/GenBank/DDBJ databases">
        <title>Draft Genome Sequence of Olsenella scatoligenes SK9K4T; a Producer of 3-Methylindole- (skatole) and 4-Methylphenol- (p-cresol) Isolated from Pig Feces.</title>
        <authorList>
            <person name="Li X."/>
            <person name="Borg B."/>
            <person name="Canibe N."/>
        </authorList>
    </citation>
    <scope>NUCLEOTIDE SEQUENCE [LARGE SCALE GENOMIC DNA]</scope>
    <source>
        <strain evidence="10 11">SK9K4</strain>
    </source>
</reference>
<dbReference type="GO" id="GO:0070401">
    <property type="term" value="F:NADP+ binding"/>
    <property type="evidence" value="ECO:0007669"/>
    <property type="project" value="InterPro"/>
</dbReference>
<comment type="pathway">
    <text evidence="1 7">Amino-acid biosynthesis; L-arginine biosynthesis; N(2)-acetyl-L-ornithine from L-glutamate: step 3/4.</text>
</comment>
<keyword evidence="3 7" id="KW-0028">Amino-acid biosynthesis</keyword>
<dbReference type="AlphaFoldDB" id="A0A117J485"/>
<dbReference type="Gene3D" id="3.40.50.720">
    <property type="entry name" value="NAD(P)-binding Rossmann-like Domain"/>
    <property type="match status" value="1"/>
</dbReference>